<keyword evidence="3" id="KW-0804">Transcription</keyword>
<dbReference type="EMBL" id="QMFB01000008">
    <property type="protein sequence ID" value="RAV20302.1"/>
    <property type="molecule type" value="Genomic_DNA"/>
</dbReference>
<feature type="domain" description="HTH araC/xylS-type" evidence="5">
    <location>
        <begin position="667"/>
        <end position="765"/>
    </location>
</feature>
<dbReference type="InterPro" id="IPR009057">
    <property type="entry name" value="Homeodomain-like_sf"/>
</dbReference>
<evidence type="ECO:0000313" key="7">
    <source>
        <dbReference type="Proteomes" id="UP000250369"/>
    </source>
</evidence>
<keyword evidence="2" id="KW-0238">DNA-binding</keyword>
<dbReference type="AlphaFoldDB" id="A0A329ML00"/>
<name>A0A329ML00_9BACL</name>
<keyword evidence="7" id="KW-1185">Reference proteome</keyword>
<dbReference type="GO" id="GO:0043565">
    <property type="term" value="F:sequence-specific DNA binding"/>
    <property type="evidence" value="ECO:0007669"/>
    <property type="project" value="InterPro"/>
</dbReference>
<dbReference type="PROSITE" id="PS00041">
    <property type="entry name" value="HTH_ARAC_FAMILY_1"/>
    <property type="match status" value="1"/>
</dbReference>
<evidence type="ECO:0000256" key="2">
    <source>
        <dbReference type="ARBA" id="ARBA00023125"/>
    </source>
</evidence>
<dbReference type="PROSITE" id="PS01124">
    <property type="entry name" value="HTH_ARAC_FAMILY_2"/>
    <property type="match status" value="1"/>
</dbReference>
<keyword evidence="4" id="KW-0472">Membrane</keyword>
<dbReference type="Proteomes" id="UP000250369">
    <property type="component" value="Unassembled WGS sequence"/>
</dbReference>
<feature type="transmembrane region" description="Helical" evidence="4">
    <location>
        <begin position="15"/>
        <end position="40"/>
    </location>
</feature>
<dbReference type="OrthoDB" id="1975037at2"/>
<proteinExistence type="predicted"/>
<dbReference type="PANTHER" id="PTHR43280:SF10">
    <property type="entry name" value="REGULATORY PROTEIN POCR"/>
    <property type="match status" value="1"/>
</dbReference>
<keyword evidence="4" id="KW-1133">Transmembrane helix</keyword>
<gene>
    <name evidence="6" type="ORF">DQG23_15095</name>
</gene>
<evidence type="ECO:0000259" key="5">
    <source>
        <dbReference type="PROSITE" id="PS01124"/>
    </source>
</evidence>
<dbReference type="InterPro" id="IPR018060">
    <property type="entry name" value="HTH_AraC"/>
</dbReference>
<keyword evidence="4" id="KW-0812">Transmembrane</keyword>
<dbReference type="InterPro" id="IPR020449">
    <property type="entry name" value="Tscrpt_reg_AraC-type_HTH"/>
</dbReference>
<dbReference type="Gene3D" id="1.10.10.60">
    <property type="entry name" value="Homeodomain-like"/>
    <property type="match status" value="2"/>
</dbReference>
<dbReference type="PANTHER" id="PTHR43280">
    <property type="entry name" value="ARAC-FAMILY TRANSCRIPTIONAL REGULATOR"/>
    <property type="match status" value="1"/>
</dbReference>
<sequence length="775" mass="88569">MGASRSTSKGFFSRYLVRLLLLSLFLGLFPVMLLGGFAYWKSADIAKHKVIDGTANALKQNELRLEQLLKTVDNTTTQFATSPLIYEAKDKQLVYSQFQLFDSLRVGMHNLQTFDNGIQDVMLVNLKNDWLVSNDLMKPFQQTDNTDAILQHISMPLASQWIKETENDRLIPGSSFQEGVNLVKKLPINSADPWGLLITKIPANELKKSLFLSNPAERILILDEQDRVVVDSSTSGEGLEALLVGVHGVLQPTQLQSGFETVEIAHSQIGVTYQKSAYNAWTYLSLIPVQEITKDSRVIGWITLLICLLLVAIVLLISFMASFGMYAPIRTLYNSAAKLDESPPESNDSKDEFQYIGERLHRYQKTQLRMEDERKRYLQQVKELFVMHLCQGKLSKRDIDESDLSADFMFQAELRVLSLRVDTFEGTPYREQDRQLLLFAVSNIVGELVPPYRRLSPVVIDQYQICVIGSDRNDPETAKSELLQLAEHVQLTIMEVLSLKTSIGISRPYQTLEGTSNAYDESLEALQYTLMIGQESVLFIDDVRPHGQSQQAFPDRMESELIDAVKLGDADKACGLLSRFMNEISSPPIDIRTYQLSLLRLFADLIRLMETQTESGFEQAIDAKTSLAQIFELKTKKETEQWFRELLRTIIAMFESGRESQFKNISERIVAMIHEFYHTDLTLEVCSKRLNYHANYLKRVFRTETGTNFSEYLIQYRMSMAKKWLIETDLKISEIAEKAGYKIPQNFIRIFRKAEGLTPGQYREQYAHTGNTRVE</sequence>
<organism evidence="6 7">
    <name type="scientific">Paenibacillus contaminans</name>
    <dbReference type="NCBI Taxonomy" id="450362"/>
    <lineage>
        <taxon>Bacteria</taxon>
        <taxon>Bacillati</taxon>
        <taxon>Bacillota</taxon>
        <taxon>Bacilli</taxon>
        <taxon>Bacillales</taxon>
        <taxon>Paenibacillaceae</taxon>
        <taxon>Paenibacillus</taxon>
    </lineage>
</organism>
<protein>
    <recommendedName>
        <fullName evidence="5">HTH araC/xylS-type domain-containing protein</fullName>
    </recommendedName>
</protein>
<dbReference type="GO" id="GO:0003700">
    <property type="term" value="F:DNA-binding transcription factor activity"/>
    <property type="evidence" value="ECO:0007669"/>
    <property type="project" value="InterPro"/>
</dbReference>
<evidence type="ECO:0000256" key="1">
    <source>
        <dbReference type="ARBA" id="ARBA00023015"/>
    </source>
</evidence>
<dbReference type="RefSeq" id="WP_113031697.1">
    <property type="nucleotide sequence ID" value="NZ_QMFB01000008.1"/>
</dbReference>
<evidence type="ECO:0000256" key="4">
    <source>
        <dbReference type="SAM" id="Phobius"/>
    </source>
</evidence>
<dbReference type="SUPFAM" id="SSF46689">
    <property type="entry name" value="Homeodomain-like"/>
    <property type="match status" value="2"/>
</dbReference>
<reference evidence="6 7" key="1">
    <citation type="journal article" date="2009" name="Int. J. Syst. Evol. Microbiol.">
        <title>Paenibacillus contaminans sp. nov., isolated from a contaminated laboratory plate.</title>
        <authorList>
            <person name="Chou J.H."/>
            <person name="Lee J.H."/>
            <person name="Lin M.C."/>
            <person name="Chang P.S."/>
            <person name="Arun A.B."/>
            <person name="Young C.C."/>
            <person name="Chen W.M."/>
        </authorList>
    </citation>
    <scope>NUCLEOTIDE SEQUENCE [LARGE SCALE GENOMIC DNA]</scope>
    <source>
        <strain evidence="6 7">CKOBP-6</strain>
    </source>
</reference>
<dbReference type="Pfam" id="PF12833">
    <property type="entry name" value="HTH_18"/>
    <property type="match status" value="1"/>
</dbReference>
<accession>A0A329ML00</accession>
<dbReference type="InterPro" id="IPR018062">
    <property type="entry name" value="HTH_AraC-typ_CS"/>
</dbReference>
<feature type="transmembrane region" description="Helical" evidence="4">
    <location>
        <begin position="298"/>
        <end position="326"/>
    </location>
</feature>
<keyword evidence="1" id="KW-0805">Transcription regulation</keyword>
<dbReference type="SMART" id="SM00342">
    <property type="entry name" value="HTH_ARAC"/>
    <property type="match status" value="1"/>
</dbReference>
<comment type="caution">
    <text evidence="6">The sequence shown here is derived from an EMBL/GenBank/DDBJ whole genome shotgun (WGS) entry which is preliminary data.</text>
</comment>
<evidence type="ECO:0000313" key="6">
    <source>
        <dbReference type="EMBL" id="RAV20302.1"/>
    </source>
</evidence>
<dbReference type="PRINTS" id="PR00032">
    <property type="entry name" value="HTHARAC"/>
</dbReference>
<evidence type="ECO:0000256" key="3">
    <source>
        <dbReference type="ARBA" id="ARBA00023163"/>
    </source>
</evidence>